<keyword evidence="1" id="KW-1133">Transmembrane helix</keyword>
<gene>
    <name evidence="3" type="ORF">CNMCM6805_000455</name>
</gene>
<dbReference type="OrthoDB" id="5399817at2759"/>
<evidence type="ECO:0000256" key="2">
    <source>
        <dbReference type="SAM" id="SignalP"/>
    </source>
</evidence>
<dbReference type="EMBL" id="JAAAPX010000010">
    <property type="protein sequence ID" value="KAF4243732.1"/>
    <property type="molecule type" value="Genomic_DNA"/>
</dbReference>
<reference evidence="3" key="1">
    <citation type="journal article" date="2020" name="bioRxiv">
        <title>Genomic and phenotypic heterogeneity of clinical isolates of the human pathogens Aspergillus fumigatus, Aspergillus lentulus and Aspergillus fumigatiaffinis.</title>
        <authorList>
            <person name="dos Santos R.A.C."/>
            <person name="Steenwyk J.L."/>
            <person name="Rivero-Menendez O."/>
            <person name="Mead M.E."/>
            <person name="Silva L.P."/>
            <person name="Bastos R.W."/>
            <person name="Alastruey-Izquierdo A."/>
            <person name="Goldman G.H."/>
            <person name="Rokas A."/>
        </authorList>
    </citation>
    <scope>NUCLEOTIDE SEQUENCE</scope>
    <source>
        <strain evidence="3">CNM-CM6805</strain>
    </source>
</reference>
<name>A0A8H4HD59_9EURO</name>
<evidence type="ECO:0000313" key="3">
    <source>
        <dbReference type="EMBL" id="KAF4243732.1"/>
    </source>
</evidence>
<organism evidence="3 4">
    <name type="scientific">Aspergillus fumigatiaffinis</name>
    <dbReference type="NCBI Taxonomy" id="340414"/>
    <lineage>
        <taxon>Eukaryota</taxon>
        <taxon>Fungi</taxon>
        <taxon>Dikarya</taxon>
        <taxon>Ascomycota</taxon>
        <taxon>Pezizomycotina</taxon>
        <taxon>Eurotiomycetes</taxon>
        <taxon>Eurotiomycetidae</taxon>
        <taxon>Eurotiales</taxon>
        <taxon>Aspergillaceae</taxon>
        <taxon>Aspergillus</taxon>
        <taxon>Aspergillus subgen. Fumigati</taxon>
    </lineage>
</organism>
<evidence type="ECO:0000313" key="4">
    <source>
        <dbReference type="Proteomes" id="UP000653565"/>
    </source>
</evidence>
<protein>
    <recommendedName>
        <fullName evidence="5">Integral membrane protein</fullName>
    </recommendedName>
</protein>
<feature type="chain" id="PRO_5044155265" description="Integral membrane protein" evidence="2">
    <location>
        <begin position="29"/>
        <end position="146"/>
    </location>
</feature>
<feature type="signal peptide" evidence="2">
    <location>
        <begin position="1"/>
        <end position="28"/>
    </location>
</feature>
<dbReference type="AlphaFoldDB" id="A0A8H4HD59"/>
<reference evidence="3" key="2">
    <citation type="submission" date="2020-04" db="EMBL/GenBank/DDBJ databases">
        <authorList>
            <person name="Santos R.A.C."/>
            <person name="Steenwyk J.L."/>
            <person name="Rivero-Menendez O."/>
            <person name="Mead M.E."/>
            <person name="Silva L.P."/>
            <person name="Bastos R.W."/>
            <person name="Alastruey-Izquierdo A."/>
            <person name="Goldman G.H."/>
            <person name="Rokas A."/>
        </authorList>
    </citation>
    <scope>NUCLEOTIDE SEQUENCE</scope>
    <source>
        <strain evidence="3">CNM-CM6805</strain>
    </source>
</reference>
<accession>A0A8H4HD59</accession>
<keyword evidence="1" id="KW-0472">Membrane</keyword>
<keyword evidence="1" id="KW-0812">Transmembrane</keyword>
<feature type="transmembrane region" description="Helical" evidence="1">
    <location>
        <begin position="52"/>
        <end position="71"/>
    </location>
</feature>
<evidence type="ECO:0000256" key="1">
    <source>
        <dbReference type="SAM" id="Phobius"/>
    </source>
</evidence>
<sequence>MSLSTTSTPLKATSIGWLLISVAHTISARDWQSLPQFRKLPNLAYTCAKAGWYQGSAFFLMTGLSLPYPLFLAGEKTRDADGLAAMINYNWAQNPALLAEPVNKGIAALMTAIVWVSAGWYLKKGVKANGVVVAAMGALQAWAAFR</sequence>
<dbReference type="Proteomes" id="UP000653565">
    <property type="component" value="Unassembled WGS sequence"/>
</dbReference>
<keyword evidence="4" id="KW-1185">Reference proteome</keyword>
<comment type="caution">
    <text evidence="3">The sequence shown here is derived from an EMBL/GenBank/DDBJ whole genome shotgun (WGS) entry which is preliminary data.</text>
</comment>
<evidence type="ECO:0008006" key="5">
    <source>
        <dbReference type="Google" id="ProtNLM"/>
    </source>
</evidence>
<keyword evidence="2" id="KW-0732">Signal</keyword>
<proteinExistence type="predicted"/>